<reference evidence="2 3" key="1">
    <citation type="journal article" date="2016" name="Nat. Commun.">
        <title>Thousands of microbial genomes shed light on interconnected biogeochemical processes in an aquifer system.</title>
        <authorList>
            <person name="Anantharaman K."/>
            <person name="Brown C.T."/>
            <person name="Hug L.A."/>
            <person name="Sharon I."/>
            <person name="Castelle C.J."/>
            <person name="Probst A.J."/>
            <person name="Thomas B.C."/>
            <person name="Singh A."/>
            <person name="Wilkins M.J."/>
            <person name="Karaoz U."/>
            <person name="Brodie E.L."/>
            <person name="Williams K.H."/>
            <person name="Hubbard S.S."/>
            <person name="Banfield J.F."/>
        </authorList>
    </citation>
    <scope>NUCLEOTIDE SEQUENCE [LARGE SCALE GENOMIC DNA]</scope>
</reference>
<dbReference type="STRING" id="1802055.A3A74_04445"/>
<dbReference type="Pfam" id="PF06691">
    <property type="entry name" value="DUF1189"/>
    <property type="match status" value="1"/>
</dbReference>
<keyword evidence="1" id="KW-1133">Transmembrane helix</keyword>
<protein>
    <recommendedName>
        <fullName evidence="4">DUF1189 domain-containing protein</fullName>
    </recommendedName>
</protein>
<gene>
    <name evidence="2" type="ORF">A3A74_04445</name>
</gene>
<dbReference type="EMBL" id="MGAF01000045">
    <property type="protein sequence ID" value="OGK39717.1"/>
    <property type="molecule type" value="Genomic_DNA"/>
</dbReference>
<feature type="transmembrane region" description="Helical" evidence="1">
    <location>
        <begin position="266"/>
        <end position="283"/>
    </location>
</feature>
<accession>A0A1F7I8L4</accession>
<evidence type="ECO:0000256" key="1">
    <source>
        <dbReference type="SAM" id="Phobius"/>
    </source>
</evidence>
<sequence>MNYFKVFFYVWRNSFSSSEYYKDVIKAPFSFSLKYFIFFCFQLSIITTIFLGVKIFNPLNDFINRFPSTLGKVYPAELEIRIRNGVVTTNVNEPYFISVDQLERGIKEMEDVKGLKSDEIKNILVIDTNASVDDMKRYQTYALLSRNYISYYKDDGRIEIVPLEEVKNFTLNQNFVRNQLNKFIPLLNLVPVFLLPFLLIGSFLFFVFGQLFYFLFVALALFLGAKLISYPISFLKSYQIDLHLATIITPFFLLLSVLNINIQFPFLRLIIFTLIGLYILNNIKGSAPEPVKAKISRKRS</sequence>
<comment type="caution">
    <text evidence="2">The sequence shown here is derived from an EMBL/GenBank/DDBJ whole genome shotgun (WGS) entry which is preliminary data.</text>
</comment>
<dbReference type="AlphaFoldDB" id="A0A1F7I8L4"/>
<evidence type="ECO:0008006" key="4">
    <source>
        <dbReference type="Google" id="ProtNLM"/>
    </source>
</evidence>
<proteinExistence type="predicted"/>
<keyword evidence="1" id="KW-0472">Membrane</keyword>
<feature type="transmembrane region" description="Helical" evidence="1">
    <location>
        <begin position="242"/>
        <end position="260"/>
    </location>
</feature>
<keyword evidence="1" id="KW-0812">Transmembrane</keyword>
<feature type="transmembrane region" description="Helical" evidence="1">
    <location>
        <begin position="183"/>
        <end position="205"/>
    </location>
</feature>
<evidence type="ECO:0000313" key="3">
    <source>
        <dbReference type="Proteomes" id="UP000179270"/>
    </source>
</evidence>
<feature type="transmembrane region" description="Helical" evidence="1">
    <location>
        <begin position="211"/>
        <end position="230"/>
    </location>
</feature>
<evidence type="ECO:0000313" key="2">
    <source>
        <dbReference type="EMBL" id="OGK39717.1"/>
    </source>
</evidence>
<dbReference type="InterPro" id="IPR009574">
    <property type="entry name" value="DUF1189"/>
</dbReference>
<organism evidence="2 3">
    <name type="scientific">Candidatus Roizmanbacteria bacterium RIFCSPLOWO2_01_FULL_35_13</name>
    <dbReference type="NCBI Taxonomy" id="1802055"/>
    <lineage>
        <taxon>Bacteria</taxon>
        <taxon>Candidatus Roizmaniibacteriota</taxon>
    </lineage>
</organism>
<dbReference type="PROSITE" id="PS50890">
    <property type="entry name" value="PUA"/>
    <property type="match status" value="1"/>
</dbReference>
<feature type="transmembrane region" description="Helical" evidence="1">
    <location>
        <begin position="35"/>
        <end position="56"/>
    </location>
</feature>
<name>A0A1F7I8L4_9BACT</name>
<dbReference type="Proteomes" id="UP000179270">
    <property type="component" value="Unassembled WGS sequence"/>
</dbReference>